<keyword evidence="1" id="KW-0238">DNA-binding</keyword>
<gene>
    <name evidence="3" type="ORF">B7702_01685</name>
</gene>
<dbReference type="PANTHER" id="PTHR46558:SF4">
    <property type="entry name" value="DNA-BIDING PHAGE PROTEIN"/>
    <property type="match status" value="1"/>
</dbReference>
<dbReference type="InterPro" id="IPR010982">
    <property type="entry name" value="Lambda_DNA-bd_dom_sf"/>
</dbReference>
<dbReference type="SUPFAM" id="SSF47413">
    <property type="entry name" value="lambda repressor-like DNA-binding domains"/>
    <property type="match status" value="1"/>
</dbReference>
<dbReference type="SMART" id="SM00530">
    <property type="entry name" value="HTH_XRE"/>
    <property type="match status" value="1"/>
</dbReference>
<dbReference type="EMBL" id="NCVD01000041">
    <property type="protein sequence ID" value="ORO90848.1"/>
    <property type="molecule type" value="Genomic_DNA"/>
</dbReference>
<comment type="caution">
    <text evidence="3">The sequence shown here is derived from an EMBL/GenBank/DDBJ whole genome shotgun (WGS) entry which is preliminary data.</text>
</comment>
<protein>
    <submittedName>
        <fullName evidence="3">Transcriptional regulator</fullName>
    </submittedName>
</protein>
<evidence type="ECO:0000259" key="2">
    <source>
        <dbReference type="PROSITE" id="PS50943"/>
    </source>
</evidence>
<sequence length="62" mass="7125">MQEKLVKIRKENSVTQSDLAKLLGISKNSYSSKEQGKTDFKISEMFKIANHFKKSISDIFTQ</sequence>
<evidence type="ECO:0000313" key="3">
    <source>
        <dbReference type="EMBL" id="ORO90848.1"/>
    </source>
</evidence>
<dbReference type="CDD" id="cd00093">
    <property type="entry name" value="HTH_XRE"/>
    <property type="match status" value="1"/>
</dbReference>
<dbReference type="RefSeq" id="WP_084946566.1">
    <property type="nucleotide sequence ID" value="NZ_NCVD01000041.1"/>
</dbReference>
<dbReference type="InterPro" id="IPR001387">
    <property type="entry name" value="Cro/C1-type_HTH"/>
</dbReference>
<name>A0A1X1JUL9_STRMT</name>
<reference evidence="3 4" key="1">
    <citation type="journal article" date="2016" name="Eur. J. Clin. Microbiol. Infect. Dis.">
        <title>Whole genome sequencing as a tool for phylogenetic analysis of clinical strains of Mitis group streptococci.</title>
        <authorList>
            <person name="Rasmussen L.H."/>
            <person name="Dargis R."/>
            <person name="Hojholt K."/>
            <person name="Christensen J.J."/>
            <person name="Skovgaard O."/>
            <person name="Justesen U.S."/>
            <person name="Rosenvinge F.S."/>
            <person name="Moser C."/>
            <person name="Lukjancenko O."/>
            <person name="Rasmussen S."/>
            <person name="Nielsen X.C."/>
        </authorList>
    </citation>
    <scope>NUCLEOTIDE SEQUENCE [LARGE SCALE GENOMIC DNA]</scope>
    <source>
        <strain evidence="3 4">RH_777_07</strain>
    </source>
</reference>
<dbReference type="PROSITE" id="PS50943">
    <property type="entry name" value="HTH_CROC1"/>
    <property type="match status" value="1"/>
</dbReference>
<dbReference type="GO" id="GO:0003677">
    <property type="term" value="F:DNA binding"/>
    <property type="evidence" value="ECO:0007669"/>
    <property type="project" value="UniProtKB-KW"/>
</dbReference>
<dbReference type="PANTHER" id="PTHR46558">
    <property type="entry name" value="TRACRIPTIONAL REGULATORY PROTEIN-RELATED-RELATED"/>
    <property type="match status" value="1"/>
</dbReference>
<dbReference type="Proteomes" id="UP000193849">
    <property type="component" value="Unassembled WGS sequence"/>
</dbReference>
<dbReference type="Pfam" id="PF01381">
    <property type="entry name" value="HTH_3"/>
    <property type="match status" value="1"/>
</dbReference>
<feature type="domain" description="HTH cro/C1-type" evidence="2">
    <location>
        <begin position="5"/>
        <end position="59"/>
    </location>
</feature>
<dbReference type="AlphaFoldDB" id="A0A1X1JUL9"/>
<organism evidence="3 4">
    <name type="scientific">Streptococcus mitis</name>
    <dbReference type="NCBI Taxonomy" id="28037"/>
    <lineage>
        <taxon>Bacteria</taxon>
        <taxon>Bacillati</taxon>
        <taxon>Bacillota</taxon>
        <taxon>Bacilli</taxon>
        <taxon>Lactobacillales</taxon>
        <taxon>Streptococcaceae</taxon>
        <taxon>Streptococcus</taxon>
        <taxon>Streptococcus mitis group</taxon>
    </lineage>
</organism>
<dbReference type="Gene3D" id="1.10.260.40">
    <property type="entry name" value="lambda repressor-like DNA-binding domains"/>
    <property type="match status" value="1"/>
</dbReference>
<accession>A0A1X1JUL9</accession>
<proteinExistence type="predicted"/>
<evidence type="ECO:0000256" key="1">
    <source>
        <dbReference type="ARBA" id="ARBA00023125"/>
    </source>
</evidence>
<evidence type="ECO:0000313" key="4">
    <source>
        <dbReference type="Proteomes" id="UP000193849"/>
    </source>
</evidence>